<name>A0A382Q8D2_9ZZZZ</name>
<feature type="non-terminal residue" evidence="1">
    <location>
        <position position="1"/>
    </location>
</feature>
<dbReference type="SUPFAM" id="SSF53335">
    <property type="entry name" value="S-adenosyl-L-methionine-dependent methyltransferases"/>
    <property type="match status" value="1"/>
</dbReference>
<sequence>VLAQTPFHVNWLVERLHREVVTDSVMTHARGRLLDVGCGSRPFLQLLADHSTRAFGVEIDRQRYGR</sequence>
<organism evidence="1">
    <name type="scientific">marine metagenome</name>
    <dbReference type="NCBI Taxonomy" id="408172"/>
    <lineage>
        <taxon>unclassified sequences</taxon>
        <taxon>metagenomes</taxon>
        <taxon>ecological metagenomes</taxon>
    </lineage>
</organism>
<protein>
    <recommendedName>
        <fullName evidence="2">Methyltransferase type 11 domain-containing protein</fullName>
    </recommendedName>
</protein>
<feature type="non-terminal residue" evidence="1">
    <location>
        <position position="66"/>
    </location>
</feature>
<gene>
    <name evidence="1" type="ORF">METZ01_LOCUS333626</name>
</gene>
<evidence type="ECO:0008006" key="2">
    <source>
        <dbReference type="Google" id="ProtNLM"/>
    </source>
</evidence>
<accession>A0A382Q8D2</accession>
<dbReference type="InterPro" id="IPR029063">
    <property type="entry name" value="SAM-dependent_MTases_sf"/>
</dbReference>
<dbReference type="Gene3D" id="3.40.50.150">
    <property type="entry name" value="Vaccinia Virus protein VP39"/>
    <property type="match status" value="1"/>
</dbReference>
<dbReference type="AlphaFoldDB" id="A0A382Q8D2"/>
<proteinExistence type="predicted"/>
<reference evidence="1" key="1">
    <citation type="submission" date="2018-05" db="EMBL/GenBank/DDBJ databases">
        <authorList>
            <person name="Lanie J.A."/>
            <person name="Ng W.-L."/>
            <person name="Kazmierczak K.M."/>
            <person name="Andrzejewski T.M."/>
            <person name="Davidsen T.M."/>
            <person name="Wayne K.J."/>
            <person name="Tettelin H."/>
            <person name="Glass J.I."/>
            <person name="Rusch D."/>
            <person name="Podicherti R."/>
            <person name="Tsui H.-C.T."/>
            <person name="Winkler M.E."/>
        </authorList>
    </citation>
    <scope>NUCLEOTIDE SEQUENCE</scope>
</reference>
<evidence type="ECO:0000313" key="1">
    <source>
        <dbReference type="EMBL" id="SVC80772.1"/>
    </source>
</evidence>
<dbReference type="EMBL" id="UINC01112090">
    <property type="protein sequence ID" value="SVC80772.1"/>
    <property type="molecule type" value="Genomic_DNA"/>
</dbReference>